<evidence type="ECO:0000256" key="2">
    <source>
        <dbReference type="SAM" id="MobiDB-lite"/>
    </source>
</evidence>
<dbReference type="GO" id="GO:0003006">
    <property type="term" value="P:developmental process involved in reproduction"/>
    <property type="evidence" value="ECO:0007669"/>
    <property type="project" value="UniProtKB-ARBA"/>
</dbReference>
<gene>
    <name evidence="4" type="ORF">LSAA_7962</name>
</gene>
<protein>
    <submittedName>
        <fullName evidence="4">(salmon louse) hypothetical protein</fullName>
    </submittedName>
</protein>
<keyword evidence="5" id="KW-1185">Reference proteome</keyword>
<dbReference type="Proteomes" id="UP000675881">
    <property type="component" value="Chromosome 3"/>
</dbReference>
<evidence type="ECO:0000256" key="3">
    <source>
        <dbReference type="SAM" id="SignalP"/>
    </source>
</evidence>
<name>A0A7R8CNZ4_LEPSM</name>
<dbReference type="SUPFAM" id="SSF54695">
    <property type="entry name" value="POZ domain"/>
    <property type="match status" value="1"/>
</dbReference>
<accession>A0A7R8CNZ4</accession>
<keyword evidence="3" id="KW-0732">Signal</keyword>
<dbReference type="Pfam" id="PF00651">
    <property type="entry name" value="BTB"/>
    <property type="match status" value="1"/>
</dbReference>
<keyword evidence="1" id="KW-0539">Nucleus</keyword>
<evidence type="ECO:0000313" key="5">
    <source>
        <dbReference type="Proteomes" id="UP000675881"/>
    </source>
</evidence>
<dbReference type="PROSITE" id="PS00028">
    <property type="entry name" value="ZINC_FINGER_C2H2_1"/>
    <property type="match status" value="2"/>
</dbReference>
<feature type="compositionally biased region" description="Low complexity" evidence="2">
    <location>
        <begin position="153"/>
        <end position="172"/>
    </location>
</feature>
<dbReference type="AlphaFoldDB" id="A0A7R8CNZ4"/>
<dbReference type="PANTHER" id="PTHR23110:SF109">
    <property type="entry name" value="FI07618P-RELATED"/>
    <property type="match status" value="1"/>
</dbReference>
<feature type="region of interest" description="Disordered" evidence="2">
    <location>
        <begin position="143"/>
        <end position="194"/>
    </location>
</feature>
<dbReference type="GO" id="GO:0048468">
    <property type="term" value="P:cell development"/>
    <property type="evidence" value="ECO:0007669"/>
    <property type="project" value="UniProtKB-ARBA"/>
</dbReference>
<dbReference type="PANTHER" id="PTHR23110">
    <property type="entry name" value="BTB DOMAIN TRANSCRIPTION FACTOR"/>
    <property type="match status" value="1"/>
</dbReference>
<feature type="signal peptide" evidence="3">
    <location>
        <begin position="1"/>
        <end position="20"/>
    </location>
</feature>
<proteinExistence type="predicted"/>
<dbReference type="GO" id="GO:0006357">
    <property type="term" value="P:regulation of transcription by RNA polymerase II"/>
    <property type="evidence" value="ECO:0007669"/>
    <property type="project" value="TreeGrafter"/>
</dbReference>
<dbReference type="Gene3D" id="3.30.160.60">
    <property type="entry name" value="Classic Zinc Finger"/>
    <property type="match status" value="2"/>
</dbReference>
<dbReference type="Gene3D" id="3.30.710.10">
    <property type="entry name" value="Potassium Channel Kv1.1, Chain A"/>
    <property type="match status" value="1"/>
</dbReference>
<sequence length="467" mass="52531">MCLLLFVCIVLSLCVRMRSASPSSSELKKTENRQNRQSADIFTIQTWVASVNYERKMIFLMFTLVTDSEKEFKAHKVILSACSSFFKGILRRMGSPSPLIYLRGIGSSDLAAILDFMYNGEVNVAQEELNSFLSVAEDLRGEDGEMPRKMGSKSKLLSSQSSSGAPSSPSSSKKFRRIAPKSSEDGGGGGGVKELIDVKSEPTIASIAEASGADYDDGGDVSGSYDDAYADESAYFDETGMMGLDDMPHDASQDSSKGKYVKLPDNRGKCLVCGKIFSTYHYSRRHYDLVHNALTKTAMCKVMRIPGKGGKCLVCDRVFSNFSNARRHYETTHNYSVQPETCDICFASYKNKESKEQIRYYGWIYQLKTLLDRYYLLRKRKYPISMGGVFSVFKQHCKEERDDIDELDRIILSQMTKVDRFWSCDTCGLQSRDKTDMRRHVEARHIDTNGFPCDQCSVFTNTTTTIC</sequence>
<reference evidence="4" key="1">
    <citation type="submission" date="2021-02" db="EMBL/GenBank/DDBJ databases">
        <authorList>
            <person name="Bekaert M."/>
        </authorList>
    </citation>
    <scope>NUCLEOTIDE SEQUENCE</scope>
    <source>
        <strain evidence="4">IoA-00</strain>
    </source>
</reference>
<evidence type="ECO:0000256" key="1">
    <source>
        <dbReference type="ARBA" id="ARBA00023242"/>
    </source>
</evidence>
<feature type="chain" id="PRO_5043321873" evidence="3">
    <location>
        <begin position="21"/>
        <end position="467"/>
    </location>
</feature>
<dbReference type="GO" id="GO:0005634">
    <property type="term" value="C:nucleus"/>
    <property type="evidence" value="ECO:0007669"/>
    <property type="project" value="TreeGrafter"/>
</dbReference>
<dbReference type="SMART" id="SM00225">
    <property type="entry name" value="BTB"/>
    <property type="match status" value="1"/>
</dbReference>
<organism evidence="4 5">
    <name type="scientific">Lepeophtheirus salmonis</name>
    <name type="common">Salmon louse</name>
    <name type="synonym">Caligus salmonis</name>
    <dbReference type="NCBI Taxonomy" id="72036"/>
    <lineage>
        <taxon>Eukaryota</taxon>
        <taxon>Metazoa</taxon>
        <taxon>Ecdysozoa</taxon>
        <taxon>Arthropoda</taxon>
        <taxon>Crustacea</taxon>
        <taxon>Multicrustacea</taxon>
        <taxon>Hexanauplia</taxon>
        <taxon>Copepoda</taxon>
        <taxon>Siphonostomatoida</taxon>
        <taxon>Caligidae</taxon>
        <taxon>Lepeophtheirus</taxon>
    </lineage>
</organism>
<dbReference type="EMBL" id="HG994582">
    <property type="protein sequence ID" value="CAF2881365.1"/>
    <property type="molecule type" value="Genomic_DNA"/>
</dbReference>
<dbReference type="GO" id="GO:0048513">
    <property type="term" value="P:animal organ development"/>
    <property type="evidence" value="ECO:0007669"/>
    <property type="project" value="UniProtKB-ARBA"/>
</dbReference>
<dbReference type="InterPro" id="IPR000210">
    <property type="entry name" value="BTB/POZ_dom"/>
</dbReference>
<evidence type="ECO:0000313" key="4">
    <source>
        <dbReference type="EMBL" id="CAF2881365.1"/>
    </source>
</evidence>
<dbReference type="PROSITE" id="PS50097">
    <property type="entry name" value="BTB"/>
    <property type="match status" value="1"/>
</dbReference>
<dbReference type="InterPro" id="IPR051095">
    <property type="entry name" value="Dros_DevTransReg"/>
</dbReference>
<dbReference type="InterPro" id="IPR011333">
    <property type="entry name" value="SKP1/BTB/POZ_sf"/>
</dbReference>
<dbReference type="InterPro" id="IPR013087">
    <property type="entry name" value="Znf_C2H2_type"/>
</dbReference>
<dbReference type="OrthoDB" id="7956040at2759"/>
<dbReference type="SMART" id="SM00355">
    <property type="entry name" value="ZnF_C2H2"/>
    <property type="match status" value="3"/>
</dbReference>